<evidence type="ECO:0000256" key="2">
    <source>
        <dbReference type="SAM" id="Phobius"/>
    </source>
</evidence>
<keyword evidence="2" id="KW-0472">Membrane</keyword>
<keyword evidence="3" id="KW-1185">Reference proteome</keyword>
<proteinExistence type="predicted"/>
<name>A0A8B7PG24_HYAAZ</name>
<dbReference type="OrthoDB" id="409543at2759"/>
<dbReference type="KEGG" id="hazt:108680721"/>
<gene>
    <name evidence="4" type="primary">LOC108680721</name>
</gene>
<evidence type="ECO:0000256" key="1">
    <source>
        <dbReference type="SAM" id="MobiDB-lite"/>
    </source>
</evidence>
<dbReference type="AlphaFoldDB" id="A0A8B7PG24"/>
<keyword evidence="2" id="KW-1133">Transmembrane helix</keyword>
<accession>A0A8B7PG24</accession>
<feature type="transmembrane region" description="Helical" evidence="2">
    <location>
        <begin position="12"/>
        <end position="33"/>
    </location>
</feature>
<keyword evidence="2" id="KW-0812">Transmembrane</keyword>
<evidence type="ECO:0000313" key="4">
    <source>
        <dbReference type="RefSeq" id="XP_018025098.1"/>
    </source>
</evidence>
<evidence type="ECO:0000313" key="3">
    <source>
        <dbReference type="Proteomes" id="UP000694843"/>
    </source>
</evidence>
<feature type="region of interest" description="Disordered" evidence="1">
    <location>
        <begin position="272"/>
        <end position="294"/>
    </location>
</feature>
<dbReference type="RefSeq" id="XP_018025098.1">
    <property type="nucleotide sequence ID" value="XM_018169609.1"/>
</dbReference>
<feature type="compositionally biased region" description="Basic and acidic residues" evidence="1">
    <location>
        <begin position="272"/>
        <end position="284"/>
    </location>
</feature>
<reference evidence="4" key="1">
    <citation type="submission" date="2025-08" db="UniProtKB">
        <authorList>
            <consortium name="RefSeq"/>
        </authorList>
    </citation>
    <scope>IDENTIFICATION</scope>
    <source>
        <tissue evidence="4">Whole organism</tissue>
    </source>
</reference>
<protein>
    <submittedName>
        <fullName evidence="4">Uncharacterized protein LOC108680721</fullName>
    </submittedName>
</protein>
<dbReference type="GeneID" id="108680721"/>
<organism evidence="3 4">
    <name type="scientific">Hyalella azteca</name>
    <name type="common">Amphipod</name>
    <dbReference type="NCBI Taxonomy" id="294128"/>
    <lineage>
        <taxon>Eukaryota</taxon>
        <taxon>Metazoa</taxon>
        <taxon>Ecdysozoa</taxon>
        <taxon>Arthropoda</taxon>
        <taxon>Crustacea</taxon>
        <taxon>Multicrustacea</taxon>
        <taxon>Malacostraca</taxon>
        <taxon>Eumalacostraca</taxon>
        <taxon>Peracarida</taxon>
        <taxon>Amphipoda</taxon>
        <taxon>Senticaudata</taxon>
        <taxon>Talitrida</taxon>
        <taxon>Talitroidea</taxon>
        <taxon>Hyalellidae</taxon>
        <taxon>Hyalella</taxon>
    </lineage>
</organism>
<sequence>MCESKRKSQFDVTSSQLFFMAFGIFMAVIYSNYREVQVPAEEIRRRREAYGYGAVADTAPTTPPKLGCHPGVNDPQLRSLPHLYTDVAPDPSAQNIYQIEVSMNMKITHKILCSIESMCSINSDAHVWFLLTRATLDASSAQRLLSLQKICPRLCVAHVNVRTVMRNTSFHAILNSEGLWDDMARFPSNSLFHFERNHPTPKKFLTLLSDTFSPVLSRLLYGMLGPLALIKFFRYDECAVRILTPQNAPARHPAPSDLIGPRLSAKKDSSINGETVHEEHRTPEKFSYNLSSANKHDDDEDDSFDCIHDIFGTFAHQPVYVMHCHAMFYRNKTLVGPDDNILPGAFTVELYNSHTKAIPVEEGSLVDIIAQKTCPLTHSKCPSLMCN</sequence>
<dbReference type="Proteomes" id="UP000694843">
    <property type="component" value="Unplaced"/>
</dbReference>